<dbReference type="GO" id="GO:0003677">
    <property type="term" value="F:DNA binding"/>
    <property type="evidence" value="ECO:0007669"/>
    <property type="project" value="InterPro"/>
</dbReference>
<proteinExistence type="inferred from homology"/>
<evidence type="ECO:0000256" key="3">
    <source>
        <dbReference type="ARBA" id="ARBA00023082"/>
    </source>
</evidence>
<comment type="similarity">
    <text evidence="1">Belongs to the sigma-70 factor family. ECF subfamily.</text>
</comment>
<dbReference type="AlphaFoldDB" id="A0A2V1JX46"/>
<dbReference type="InterPro" id="IPR013324">
    <property type="entry name" value="RNA_pol_sigma_r3/r4-like"/>
</dbReference>
<evidence type="ECO:0000256" key="1">
    <source>
        <dbReference type="ARBA" id="ARBA00010641"/>
    </source>
</evidence>
<dbReference type="SUPFAM" id="SSF88946">
    <property type="entry name" value="Sigma2 domain of RNA polymerase sigma factors"/>
    <property type="match status" value="1"/>
</dbReference>
<dbReference type="GO" id="GO:0006352">
    <property type="term" value="P:DNA-templated transcription initiation"/>
    <property type="evidence" value="ECO:0007669"/>
    <property type="project" value="InterPro"/>
</dbReference>
<dbReference type="Proteomes" id="UP000245212">
    <property type="component" value="Unassembled WGS sequence"/>
</dbReference>
<organism evidence="6 7">
    <name type="scientific">Corticimicrobacter populi</name>
    <dbReference type="NCBI Taxonomy" id="2175229"/>
    <lineage>
        <taxon>Bacteria</taxon>
        <taxon>Pseudomonadati</taxon>
        <taxon>Pseudomonadota</taxon>
        <taxon>Betaproteobacteria</taxon>
        <taxon>Burkholderiales</taxon>
        <taxon>Alcaligenaceae</taxon>
        <taxon>Corticimicrobacter</taxon>
    </lineage>
</organism>
<dbReference type="Pfam" id="PF08281">
    <property type="entry name" value="Sigma70_r4_2"/>
    <property type="match status" value="1"/>
</dbReference>
<keyword evidence="7" id="KW-1185">Reference proteome</keyword>
<dbReference type="RefSeq" id="WP_109062767.1">
    <property type="nucleotide sequence ID" value="NZ_QETA01000006.1"/>
</dbReference>
<evidence type="ECO:0000256" key="2">
    <source>
        <dbReference type="ARBA" id="ARBA00023015"/>
    </source>
</evidence>
<name>A0A2V1JX46_9BURK</name>
<dbReference type="InterPro" id="IPR014284">
    <property type="entry name" value="RNA_pol_sigma-70_dom"/>
</dbReference>
<dbReference type="EMBL" id="QETA01000006">
    <property type="protein sequence ID" value="PWF21950.1"/>
    <property type="molecule type" value="Genomic_DNA"/>
</dbReference>
<accession>A0A2V1JX46</accession>
<dbReference type="InterPro" id="IPR013249">
    <property type="entry name" value="RNA_pol_sigma70_r4_t2"/>
</dbReference>
<keyword evidence="3" id="KW-0731">Sigma factor</keyword>
<protein>
    <submittedName>
        <fullName evidence="6">RNA polymerase subunit sigma-70</fullName>
    </submittedName>
</protein>
<dbReference type="Gene3D" id="1.10.1740.10">
    <property type="match status" value="1"/>
</dbReference>
<dbReference type="PANTHER" id="PTHR43133">
    <property type="entry name" value="RNA POLYMERASE ECF-TYPE SIGMA FACTO"/>
    <property type="match status" value="1"/>
</dbReference>
<comment type="caution">
    <text evidence="6">The sequence shown here is derived from an EMBL/GenBank/DDBJ whole genome shotgun (WGS) entry which is preliminary data.</text>
</comment>
<dbReference type="NCBIfam" id="TIGR02937">
    <property type="entry name" value="sigma70-ECF"/>
    <property type="match status" value="1"/>
</dbReference>
<dbReference type="InterPro" id="IPR039425">
    <property type="entry name" value="RNA_pol_sigma-70-like"/>
</dbReference>
<dbReference type="GO" id="GO:0016987">
    <property type="term" value="F:sigma factor activity"/>
    <property type="evidence" value="ECO:0007669"/>
    <property type="project" value="UniProtKB-KW"/>
</dbReference>
<evidence type="ECO:0000313" key="6">
    <source>
        <dbReference type="EMBL" id="PWF21950.1"/>
    </source>
</evidence>
<evidence type="ECO:0000259" key="5">
    <source>
        <dbReference type="Pfam" id="PF08281"/>
    </source>
</evidence>
<sequence>MTAEDPAVADAPLPNTPAQTLLTALVAHYDDLVAHVQRRFGRRDMAHEVVHDAWLQLRGRGASREPVRTPLGLLRRILHDLAVDHMRAADARHAVVCPMDELPETACPLPALEQALAARQELARLAHAIETLTPRCRDVFILHKIHGLSQRDVADTLQISLKTVEKHLRLGMHACRRYLQEGA</sequence>
<dbReference type="InterPro" id="IPR036388">
    <property type="entry name" value="WH-like_DNA-bd_sf"/>
</dbReference>
<reference evidence="7" key="1">
    <citation type="submission" date="2018-05" db="EMBL/GenBank/DDBJ databases">
        <authorList>
            <person name="Li Y."/>
        </authorList>
    </citation>
    <scope>NUCLEOTIDE SEQUENCE [LARGE SCALE GENOMIC DNA]</scope>
    <source>
        <strain evidence="7">3d-2-2</strain>
    </source>
</reference>
<keyword evidence="2" id="KW-0805">Transcription regulation</keyword>
<dbReference type="Gene3D" id="1.10.10.10">
    <property type="entry name" value="Winged helix-like DNA-binding domain superfamily/Winged helix DNA-binding domain"/>
    <property type="match status" value="1"/>
</dbReference>
<dbReference type="PANTHER" id="PTHR43133:SF63">
    <property type="entry name" value="RNA POLYMERASE SIGMA FACTOR FECI-RELATED"/>
    <property type="match status" value="1"/>
</dbReference>
<evidence type="ECO:0000256" key="4">
    <source>
        <dbReference type="ARBA" id="ARBA00023163"/>
    </source>
</evidence>
<dbReference type="InterPro" id="IPR013325">
    <property type="entry name" value="RNA_pol_sigma_r2"/>
</dbReference>
<feature type="domain" description="RNA polymerase sigma factor 70 region 4 type 2" evidence="5">
    <location>
        <begin position="124"/>
        <end position="173"/>
    </location>
</feature>
<keyword evidence="4" id="KW-0804">Transcription</keyword>
<dbReference type="SUPFAM" id="SSF88659">
    <property type="entry name" value="Sigma3 and sigma4 domains of RNA polymerase sigma factors"/>
    <property type="match status" value="1"/>
</dbReference>
<evidence type="ECO:0000313" key="7">
    <source>
        <dbReference type="Proteomes" id="UP000245212"/>
    </source>
</evidence>
<gene>
    <name evidence="6" type="ORF">DD235_13985</name>
</gene>